<dbReference type="InterPro" id="IPR050833">
    <property type="entry name" value="Poly_Biosynth_Transport"/>
</dbReference>
<feature type="transmembrane region" description="Helical" evidence="6">
    <location>
        <begin position="85"/>
        <end position="108"/>
    </location>
</feature>
<accession>A0A518ALT7</accession>
<dbReference type="Pfam" id="PF13440">
    <property type="entry name" value="Polysacc_synt_3"/>
    <property type="match status" value="1"/>
</dbReference>
<keyword evidence="2" id="KW-1003">Cell membrane</keyword>
<dbReference type="EMBL" id="CP036278">
    <property type="protein sequence ID" value="QDU55685.1"/>
    <property type="molecule type" value="Genomic_DNA"/>
</dbReference>
<dbReference type="PANTHER" id="PTHR30250:SF11">
    <property type="entry name" value="O-ANTIGEN TRANSPORTER-RELATED"/>
    <property type="match status" value="1"/>
</dbReference>
<evidence type="ECO:0000256" key="6">
    <source>
        <dbReference type="SAM" id="Phobius"/>
    </source>
</evidence>
<evidence type="ECO:0000256" key="5">
    <source>
        <dbReference type="ARBA" id="ARBA00023136"/>
    </source>
</evidence>
<dbReference type="AlphaFoldDB" id="A0A518ALT7"/>
<gene>
    <name evidence="7" type="ORF">Pan181_18780</name>
</gene>
<keyword evidence="8" id="KW-1185">Reference proteome</keyword>
<organism evidence="7 8">
    <name type="scientific">Aeoliella mucimassa</name>
    <dbReference type="NCBI Taxonomy" id="2527972"/>
    <lineage>
        <taxon>Bacteria</taxon>
        <taxon>Pseudomonadati</taxon>
        <taxon>Planctomycetota</taxon>
        <taxon>Planctomycetia</taxon>
        <taxon>Pirellulales</taxon>
        <taxon>Lacipirellulaceae</taxon>
        <taxon>Aeoliella</taxon>
    </lineage>
</organism>
<feature type="transmembrane region" description="Helical" evidence="6">
    <location>
        <begin position="176"/>
        <end position="196"/>
    </location>
</feature>
<dbReference type="OrthoDB" id="157335at2"/>
<evidence type="ECO:0000313" key="7">
    <source>
        <dbReference type="EMBL" id="QDU55685.1"/>
    </source>
</evidence>
<keyword evidence="4 6" id="KW-1133">Transmembrane helix</keyword>
<feature type="transmembrane region" description="Helical" evidence="6">
    <location>
        <begin position="12"/>
        <end position="35"/>
    </location>
</feature>
<evidence type="ECO:0000256" key="4">
    <source>
        <dbReference type="ARBA" id="ARBA00022989"/>
    </source>
</evidence>
<proteinExistence type="predicted"/>
<feature type="transmembrane region" description="Helical" evidence="6">
    <location>
        <begin position="295"/>
        <end position="314"/>
    </location>
</feature>
<dbReference type="KEGG" id="amuc:Pan181_18780"/>
<feature type="transmembrane region" description="Helical" evidence="6">
    <location>
        <begin position="447"/>
        <end position="463"/>
    </location>
</feature>
<feature type="transmembrane region" description="Helical" evidence="6">
    <location>
        <begin position="150"/>
        <end position="170"/>
    </location>
</feature>
<dbReference type="RefSeq" id="WP_145246512.1">
    <property type="nucleotide sequence ID" value="NZ_CP036278.1"/>
</dbReference>
<comment type="subcellular location">
    <subcellularLocation>
        <location evidence="1">Cell membrane</location>
        <topology evidence="1">Multi-pass membrane protein</topology>
    </subcellularLocation>
</comment>
<feature type="transmembrane region" description="Helical" evidence="6">
    <location>
        <begin position="255"/>
        <end position="275"/>
    </location>
</feature>
<feature type="transmembrane region" description="Helical" evidence="6">
    <location>
        <begin position="326"/>
        <end position="343"/>
    </location>
</feature>
<feature type="transmembrane region" description="Helical" evidence="6">
    <location>
        <begin position="216"/>
        <end position="235"/>
    </location>
</feature>
<dbReference type="GO" id="GO:0005886">
    <property type="term" value="C:plasma membrane"/>
    <property type="evidence" value="ECO:0007669"/>
    <property type="project" value="UniProtKB-SubCell"/>
</dbReference>
<dbReference type="PANTHER" id="PTHR30250">
    <property type="entry name" value="PST FAMILY PREDICTED COLANIC ACID TRANSPORTER"/>
    <property type="match status" value="1"/>
</dbReference>
<evidence type="ECO:0000313" key="8">
    <source>
        <dbReference type="Proteomes" id="UP000315750"/>
    </source>
</evidence>
<protein>
    <submittedName>
        <fullName evidence="7">Polysaccharide biosynthesis protein</fullName>
    </submittedName>
</protein>
<keyword evidence="5 6" id="KW-0472">Membrane</keyword>
<evidence type="ECO:0000256" key="1">
    <source>
        <dbReference type="ARBA" id="ARBA00004651"/>
    </source>
</evidence>
<feature type="transmembrane region" description="Helical" evidence="6">
    <location>
        <begin position="388"/>
        <end position="407"/>
    </location>
</feature>
<keyword evidence="3 6" id="KW-0812">Transmembrane</keyword>
<feature type="transmembrane region" description="Helical" evidence="6">
    <location>
        <begin position="419"/>
        <end position="435"/>
    </location>
</feature>
<feature type="transmembrane region" description="Helical" evidence="6">
    <location>
        <begin position="120"/>
        <end position="143"/>
    </location>
</feature>
<name>A0A518ALT7_9BACT</name>
<evidence type="ECO:0000256" key="2">
    <source>
        <dbReference type="ARBA" id="ARBA00022475"/>
    </source>
</evidence>
<dbReference type="Proteomes" id="UP000315750">
    <property type="component" value="Chromosome"/>
</dbReference>
<evidence type="ECO:0000256" key="3">
    <source>
        <dbReference type="ARBA" id="ARBA00022692"/>
    </source>
</evidence>
<sequence>MPAPKVRSFLSNAAMYGIGTILLQAASLVLLPLYLNYLTPEEYGVLEILNQVGTFVVIGLMANGLRMATLTFYQQARNAREEQAVSSTTIVCVTSLILIGCLLSFASAPPLAQWLGLQQSSILVLGVITVLLEAIIIVPMALMQARIESVRFVSVSLAMFLFRVGLTIVLVSVMGLGLWGILIGRSLVAVLFGGYLNWRELRLSKLQFSWDITRQITAFALPFLPGGLLAFFINSGDRFYLIRYAGEYEVGVYSLSYKMAMAVGTFAFIPLYKVWSAQMYDAATKPDAPEHFGKVFTYFITSLISLGLAVTLFAENLINALGGNDYVDAVEVLPLLVMAIVLMSASNLMDSGLYITRTTKYKPLIFAWTGIVIFLGYSLLIPNHGATGAAWATLIGFAAHVGLTWIISQKLFYVKYEHLRVGLLLVSSAGCWWLSHELETWKYPELARLLLYLTWLALVYSCATRSERKWITNNIRRIALIGWKPKLEVSPTTSID</sequence>
<reference evidence="7 8" key="1">
    <citation type="submission" date="2019-02" db="EMBL/GenBank/DDBJ databases">
        <title>Deep-cultivation of Planctomycetes and their phenomic and genomic characterization uncovers novel biology.</title>
        <authorList>
            <person name="Wiegand S."/>
            <person name="Jogler M."/>
            <person name="Boedeker C."/>
            <person name="Pinto D."/>
            <person name="Vollmers J."/>
            <person name="Rivas-Marin E."/>
            <person name="Kohn T."/>
            <person name="Peeters S.H."/>
            <person name="Heuer A."/>
            <person name="Rast P."/>
            <person name="Oberbeckmann S."/>
            <person name="Bunk B."/>
            <person name="Jeske O."/>
            <person name="Meyerdierks A."/>
            <person name="Storesund J.E."/>
            <person name="Kallscheuer N."/>
            <person name="Luecker S."/>
            <person name="Lage O.M."/>
            <person name="Pohl T."/>
            <person name="Merkel B.J."/>
            <person name="Hornburger P."/>
            <person name="Mueller R.-W."/>
            <person name="Bruemmer F."/>
            <person name="Labrenz M."/>
            <person name="Spormann A.M."/>
            <person name="Op den Camp H."/>
            <person name="Overmann J."/>
            <person name="Amann R."/>
            <person name="Jetten M.S.M."/>
            <person name="Mascher T."/>
            <person name="Medema M.H."/>
            <person name="Devos D.P."/>
            <person name="Kaster A.-K."/>
            <person name="Ovreas L."/>
            <person name="Rohde M."/>
            <person name="Galperin M.Y."/>
            <person name="Jogler C."/>
        </authorList>
    </citation>
    <scope>NUCLEOTIDE SEQUENCE [LARGE SCALE GENOMIC DNA]</scope>
    <source>
        <strain evidence="7 8">Pan181</strain>
    </source>
</reference>
<feature type="transmembrane region" description="Helical" evidence="6">
    <location>
        <begin position="364"/>
        <end position="382"/>
    </location>
</feature>